<dbReference type="InterPro" id="IPR029071">
    <property type="entry name" value="Ubiquitin-like_domsf"/>
</dbReference>
<accession>A0A1Q9D262</accession>
<keyword evidence="7" id="KW-1185">Reference proteome</keyword>
<dbReference type="InterPro" id="IPR003609">
    <property type="entry name" value="Pan_app"/>
</dbReference>
<evidence type="ECO:0000259" key="5">
    <source>
        <dbReference type="PROSITE" id="PS50948"/>
    </source>
</evidence>
<evidence type="ECO:0000256" key="2">
    <source>
        <dbReference type="ARBA" id="ARBA00022737"/>
    </source>
</evidence>
<dbReference type="Gene3D" id="3.10.20.90">
    <property type="entry name" value="Phosphatidylinositol 3-kinase Catalytic Subunit, Chain A, domain 1"/>
    <property type="match status" value="1"/>
</dbReference>
<feature type="domain" description="Apple" evidence="5">
    <location>
        <begin position="142"/>
        <end position="208"/>
    </location>
</feature>
<feature type="domain" description="Ubiquitin-like" evidence="4">
    <location>
        <begin position="1749"/>
        <end position="1825"/>
    </location>
</feature>
<dbReference type="PROSITE" id="PS50082">
    <property type="entry name" value="WD_REPEATS_2"/>
    <property type="match status" value="6"/>
</dbReference>
<evidence type="ECO:0000256" key="3">
    <source>
        <dbReference type="PROSITE-ProRule" id="PRU00221"/>
    </source>
</evidence>
<feature type="repeat" description="WD" evidence="3">
    <location>
        <begin position="1851"/>
        <end position="1892"/>
    </location>
</feature>
<dbReference type="PROSITE" id="PS00678">
    <property type="entry name" value="WD_REPEATS_1"/>
    <property type="match status" value="2"/>
</dbReference>
<dbReference type="Proteomes" id="UP000186817">
    <property type="component" value="Unassembled WGS sequence"/>
</dbReference>
<sequence length="2248" mass="247687">MAKVTAYVYDITQGMAAQMSVALVGFPGGGAVEFQKSWQDRVEELEERLKEHRAVKFKGKPNRPTMKLYSRIFCLCWFRLASAATALPAVKNETCPRSGGLVFLQKTPSLRRLMTLTGMDRVFASTSGFEWMPVDGGVNRACRGKSAGDNLASYFTVQQGLADLSACQQLCESTEGCKGVEYHSSGRCEIWTREGGIEASISLDGYSCYSYEISDFFEVGAGIDRACRGETVEDDSSSHKTVQTVTSLSQCKQLCRNTATCTGIEFSGSRCEVWSHDIKASIAAPGVLCMKLEFAKIDGDNRACRGSSTSDNNPQNYIIASGAASEAECKDACRMQDGCGGIEYSRGRCELWIRPEGIEATVPLSGFKCLRYNGADSQITPTTTSTTLGTTTDASRAQFLIRSTFGPTLSSMSELANKTYQAWIDEQMLLPAGLHRAFWRQRVNPHVLPEDVGNGNLIGNARSRCENGSRWVGYTFLTRDVGRPVKVIGNQILVDGVHRADVDPAYTGNGMDPPQTCNNNPPEHWQTRGLTCESEAESMAWNCYDDFWKEEKLCQKTCFDRGHGYNGDDCSGGWAGVEFDGYVCRVKANSVGAWVQLGTAEDCTEGLRAMTNPRVWRSTASAEMTQSLSFRAFRPDVILMSKSVDPCNLGTVIQSDVEGDLRFYMLEARLNLVENTLERPASADSWIGGVCPAVSRTFVNWNSCKLLPGCLPLGVESVQLTLNAATFQRFFTVGGRYVYAITGLRTSTSPCGGRSRWKRLNCQEESCSTTTLPASDADAIRAQLLAEASQGWLRDTTIECNSIAAGAVVQVDSDYFQHVHKDEFNVYDFTDWVAAHPGGPDKITQWTSQGYQLAFPSWHDMLRWDAGSGHRTLQPNLVGRYNETVLLQTLPQPLQTQALVEDLSGSGIQGEVSLVCGSPGEVANDPEKGHQLSITHGGDYDWHFDMDYLSRWGTDRLAKTAVWTMKALYGKDQFRQRMAWALSQIFVVAIVGDNYAGQNEMWMNFYDIFVRHAFGNFRDVLREVTYNPIMGDYLTFKRNRAFDESNNYPDENFAREIMQLFTIGLWKLNEDGTRVQESGRDVPTYSNEHIMNFARVFTGFDEQPDRDNIEWVWNQNFIDPMRIQARWHDVYPKPDLDGGYLGDRYPVCADLPAGYFLNRGARYEFLGHSYSGTDVLNLTMPSALLMHLCGSGGSPCNYRPSIELSQDLECSNQECTVDTVFVVNVAGGYYEYVPPVCTNLFFFNGQVTRRGGRAWGWTSQCQDPKTPVAGSACCGGCKNRKDWWWLDWKKCSCDNATDACPELFTEKCKHDELWAEHKWCRLACWENSAGYDGDDCSKGLWRGERLCGYPMERVRMATAERQCADRGLELCWERLEGYECDYDEVPVWTPEACSYEVIVHADGTVSSNLTSRTRQNRFSVDWKTGYPGEMSGSCPAGCRLAAAACSCSFVVEDRAVFAQIPAASQLHRLKIGSVRPSGQCTDSCSGPILVYAAGGTGQIDAETVFEFEGKFYKNKEVFVVVGDKAGGFEFRNPPSFVTLENPRERDAHAEVDSLLDHLFYHNNTAPFIAYRLIQRFGVSNPSPAYVQAVAQAFKTGQYNGRVYSGAYGDLGATAAAVLLFPEAVSVGATTGSLREPLLKVIHFMRSMEYKDRVGRNVLLENLMPLIGQFPYRSPSVFNYFLPSFKPADFPPGMVGPEFQIFTPPMAISFTNGLTSLIELGLGPCSGGFGFNAPQNCSNGQLHLGELECLQPTIDQLDLLLTGCSLEEITVSSQDTVQHVEELVSSRLDAGTSIKLLFNNQVLEAHERLSEVGLRNNCTLDLVCRKLHVFTASADHTIKVWGANRGECQATLRGHTCSVTSLALFSDNARLLSGSEDSTARIWDLENMSCKTVLTAHLEAINAVAISPDQTLVVTGGVDRVAIVWNEMGVPLTVLEGHCGAIQAIAFSPKGATILTSSLDCTVRYWSARTGGCVMAVLAHERGVYSGSFSPDGTLSLTSSADGSARIWRAGAEKPRTMTAHSGCVYASAFSPSGQQAVTSGWDRQSKVWDLSSGRCVQRLRHEGPVYSACFSSDGAKVLTGGKDGSTRVWSVISGREVLTLTGGRLNDSAMIRSAWKDAEGGQEYKAAQMAVVMTPEFHTLGDPLPVGPRTPEPPRVTSEARSYKALVMVFLHGGADTFNMLVPMNCPLYDEYQEVRGSVALSPSELNQIATEGQTCADFGIHARLPLLKELSHTHTHTIGHPRDQTDG</sequence>
<dbReference type="InterPro" id="IPR014917">
    <property type="entry name" value="DUF1800"/>
</dbReference>
<dbReference type="InterPro" id="IPR000626">
    <property type="entry name" value="Ubiquitin-like_dom"/>
</dbReference>
<dbReference type="Gene3D" id="2.130.10.10">
    <property type="entry name" value="YVTN repeat-like/Quinoprotein amine dehydrogenase"/>
    <property type="match status" value="2"/>
</dbReference>
<dbReference type="InterPro" id="IPR019775">
    <property type="entry name" value="WD40_repeat_CS"/>
</dbReference>
<keyword evidence="1 3" id="KW-0853">WD repeat</keyword>
<dbReference type="CDD" id="cd17039">
    <property type="entry name" value="Ubl_ubiquitin_like"/>
    <property type="match status" value="1"/>
</dbReference>
<dbReference type="PANTHER" id="PTHR22847:SF637">
    <property type="entry name" value="WD REPEAT DOMAIN 5B"/>
    <property type="match status" value="1"/>
</dbReference>
<evidence type="ECO:0000313" key="7">
    <source>
        <dbReference type="Proteomes" id="UP000186817"/>
    </source>
</evidence>
<dbReference type="InterPro" id="IPR036322">
    <property type="entry name" value="WD40_repeat_dom_sf"/>
</dbReference>
<reference evidence="6 7" key="1">
    <citation type="submission" date="2016-02" db="EMBL/GenBank/DDBJ databases">
        <title>Genome analysis of coral dinoflagellate symbionts highlights evolutionary adaptations to a symbiotic lifestyle.</title>
        <authorList>
            <person name="Aranda M."/>
            <person name="Li Y."/>
            <person name="Liew Y.J."/>
            <person name="Baumgarten S."/>
            <person name="Simakov O."/>
            <person name="Wilson M."/>
            <person name="Piel J."/>
            <person name="Ashoor H."/>
            <person name="Bougouffa S."/>
            <person name="Bajic V.B."/>
            <person name="Ryu T."/>
            <person name="Ravasi T."/>
            <person name="Bayer T."/>
            <person name="Micklem G."/>
            <person name="Kim H."/>
            <person name="Bhak J."/>
            <person name="Lajeunesse T.C."/>
            <person name="Voolstra C.R."/>
        </authorList>
    </citation>
    <scope>NUCLEOTIDE SEQUENCE [LARGE SCALE GENOMIC DNA]</scope>
    <source>
        <strain evidence="6 7">CCMP2467</strain>
    </source>
</reference>
<dbReference type="InterPro" id="IPR015943">
    <property type="entry name" value="WD40/YVTN_repeat-like_dom_sf"/>
</dbReference>
<dbReference type="PROSITE" id="PS50294">
    <property type="entry name" value="WD_REPEATS_REGION"/>
    <property type="match status" value="6"/>
</dbReference>
<dbReference type="OrthoDB" id="411021at2759"/>
<feature type="repeat" description="WD" evidence="3">
    <location>
        <begin position="1893"/>
        <end position="1925"/>
    </location>
</feature>
<feature type="repeat" description="WD" evidence="3">
    <location>
        <begin position="1976"/>
        <end position="2007"/>
    </location>
</feature>
<dbReference type="SMART" id="SM00320">
    <property type="entry name" value="WD40"/>
    <property type="match status" value="7"/>
</dbReference>
<dbReference type="PROSITE" id="PS50053">
    <property type="entry name" value="UBIQUITIN_2"/>
    <property type="match status" value="1"/>
</dbReference>
<dbReference type="SMART" id="SM00213">
    <property type="entry name" value="UBQ"/>
    <property type="match status" value="1"/>
</dbReference>
<feature type="repeat" description="WD" evidence="3">
    <location>
        <begin position="2017"/>
        <end position="2058"/>
    </location>
</feature>
<dbReference type="SUPFAM" id="SSF55856">
    <property type="entry name" value="Cytochrome b5-like heme/steroid binding domain"/>
    <property type="match status" value="1"/>
</dbReference>
<dbReference type="InterPro" id="IPR001680">
    <property type="entry name" value="WD40_rpt"/>
</dbReference>
<dbReference type="Pfam" id="PF08811">
    <property type="entry name" value="DUF1800"/>
    <property type="match status" value="2"/>
</dbReference>
<dbReference type="PROSITE" id="PS50948">
    <property type="entry name" value="PAN"/>
    <property type="match status" value="2"/>
</dbReference>
<dbReference type="SUPFAM" id="SSF54236">
    <property type="entry name" value="Ubiquitin-like"/>
    <property type="match status" value="1"/>
</dbReference>
<gene>
    <name evidence="6" type="primary">HET-E1</name>
    <name evidence="6" type="ORF">AK812_SmicGene29294</name>
</gene>
<proteinExistence type="predicted"/>
<keyword evidence="2" id="KW-0677">Repeat</keyword>
<protein>
    <submittedName>
        <fullName evidence="6">Vegetative incompatibility protein HET-E-1</fullName>
    </submittedName>
</protein>
<dbReference type="EMBL" id="LSRX01000769">
    <property type="protein sequence ID" value="OLP89267.1"/>
    <property type="molecule type" value="Genomic_DNA"/>
</dbReference>
<dbReference type="Pfam" id="PF00400">
    <property type="entry name" value="WD40"/>
    <property type="match status" value="6"/>
</dbReference>
<dbReference type="InterPro" id="IPR036400">
    <property type="entry name" value="Cyt_B5-like_heme/steroid_sf"/>
</dbReference>
<dbReference type="GO" id="GO:1990234">
    <property type="term" value="C:transferase complex"/>
    <property type="evidence" value="ECO:0007669"/>
    <property type="project" value="UniProtKB-ARBA"/>
</dbReference>
<comment type="caution">
    <text evidence="6">The sequence shown here is derived from an EMBL/GenBank/DDBJ whole genome shotgun (WGS) entry which is preliminary data.</text>
</comment>
<feature type="repeat" description="WD" evidence="3">
    <location>
        <begin position="1934"/>
        <end position="1975"/>
    </location>
</feature>
<evidence type="ECO:0000313" key="6">
    <source>
        <dbReference type="EMBL" id="OLP89267.1"/>
    </source>
</evidence>
<dbReference type="PANTHER" id="PTHR22847">
    <property type="entry name" value="WD40 REPEAT PROTEIN"/>
    <property type="match status" value="1"/>
</dbReference>
<organism evidence="6 7">
    <name type="scientific">Symbiodinium microadriaticum</name>
    <name type="common">Dinoflagellate</name>
    <name type="synonym">Zooxanthella microadriatica</name>
    <dbReference type="NCBI Taxonomy" id="2951"/>
    <lineage>
        <taxon>Eukaryota</taxon>
        <taxon>Sar</taxon>
        <taxon>Alveolata</taxon>
        <taxon>Dinophyceae</taxon>
        <taxon>Suessiales</taxon>
        <taxon>Symbiodiniaceae</taxon>
        <taxon>Symbiodinium</taxon>
    </lineage>
</organism>
<dbReference type="SUPFAM" id="SSF50978">
    <property type="entry name" value="WD40 repeat-like"/>
    <property type="match status" value="1"/>
</dbReference>
<feature type="repeat" description="WD" evidence="3">
    <location>
        <begin position="2058"/>
        <end position="2099"/>
    </location>
</feature>
<feature type="domain" description="Apple" evidence="5">
    <location>
        <begin position="227"/>
        <end position="304"/>
    </location>
</feature>
<dbReference type="CDD" id="cd00200">
    <property type="entry name" value="WD40"/>
    <property type="match status" value="1"/>
</dbReference>
<evidence type="ECO:0000256" key="1">
    <source>
        <dbReference type="ARBA" id="ARBA00022574"/>
    </source>
</evidence>
<name>A0A1Q9D262_SYMMI</name>
<evidence type="ECO:0000259" key="4">
    <source>
        <dbReference type="PROSITE" id="PS50053"/>
    </source>
</evidence>
<dbReference type="SMART" id="SM00473">
    <property type="entry name" value="PAN_AP"/>
    <property type="match status" value="3"/>
</dbReference>